<dbReference type="SMART" id="SM00861">
    <property type="entry name" value="Transket_pyr"/>
    <property type="match status" value="1"/>
</dbReference>
<keyword evidence="2" id="KW-0560">Oxidoreductase</keyword>
<dbReference type="InterPro" id="IPR009014">
    <property type="entry name" value="Transketo_C/PFOR_II"/>
</dbReference>
<accession>A0A0B5DVR7</accession>
<dbReference type="AlphaFoldDB" id="A0A0B5DVR7"/>
<dbReference type="SUPFAM" id="SSF52922">
    <property type="entry name" value="TK C-terminal domain-like"/>
    <property type="match status" value="1"/>
</dbReference>
<dbReference type="Pfam" id="PF02780">
    <property type="entry name" value="Transketolase_C"/>
    <property type="match status" value="1"/>
</dbReference>
<dbReference type="GO" id="GO:0016491">
    <property type="term" value="F:oxidoreductase activity"/>
    <property type="evidence" value="ECO:0007669"/>
    <property type="project" value="UniProtKB-KW"/>
</dbReference>
<evidence type="ECO:0000313" key="8">
    <source>
        <dbReference type="Proteomes" id="UP000325763"/>
    </source>
</evidence>
<sequence length="346" mass="36362">MTTTTGGPARAGTDVRNINVSQCVAESLRLEMERDDRVVVFGEDVGLQGGVFGSTRGLQKAFGKDRVRDTPISEMAFTGAAVGLAMEGYRPVVEIMFVDFIGVCLEQVYNAAAKIRYMTGGRVGMPMVIKTAGGCIGSAAQHSQCLWGTFAHLPGLQVVAPSSPYDSKGLMAAAVRSDDPVVFIEHKGLLLQKAGSFTHGAQVPKESYTVPLGRASVVRPGSDLTLVTLSATVGESLHAAEELAGEGVDVEVIDLRSVVPLDLDTVCASVARTGRLLVVDEDYLGFGLSGEVITGVVERLGTRALSQVARHGTPDVPVPAALSLEQAVVPRRASIARAVRDMGRAS</sequence>
<dbReference type="STRING" id="40318.SNOD_33230"/>
<dbReference type="InterPro" id="IPR029061">
    <property type="entry name" value="THDP-binding"/>
</dbReference>
<reference evidence="5 7" key="2">
    <citation type="journal article" date="2016" name="Appl. Microbiol. Biotechnol.">
        <title>Exploiting the genome sequence of Streptomyces nodosus for enhanced antibiotic production.</title>
        <authorList>
            <person name="Sweeney P."/>
            <person name="Murphy C.D."/>
            <person name="Caffrey P."/>
        </authorList>
    </citation>
    <scope>NUCLEOTIDE SEQUENCE [LARGE SCALE GENOMIC DNA]</scope>
    <source>
        <strain evidence="5 7">ATCC 14899</strain>
    </source>
</reference>
<reference evidence="7" key="1">
    <citation type="submission" date="2014-09" db="EMBL/GenBank/DDBJ databases">
        <title>Sequence of the Streptomyces nodosus genome.</title>
        <authorList>
            <person name="Sweeney P."/>
            <person name="Stephens N."/>
            <person name="Murphy C."/>
            <person name="Caffrey P."/>
        </authorList>
    </citation>
    <scope>NUCLEOTIDE SEQUENCE [LARGE SCALE GENOMIC DNA]</scope>
    <source>
        <strain evidence="7">ATCC 14899</strain>
    </source>
</reference>
<proteinExistence type="predicted"/>
<dbReference type="KEGG" id="snq:CP978_33465"/>
<reference evidence="6 8" key="3">
    <citation type="submission" date="2017-09" db="EMBL/GenBank/DDBJ databases">
        <title>Streptomyces genome completion.</title>
        <authorList>
            <person name="Lee N."/>
            <person name="Cho B.-K."/>
        </authorList>
    </citation>
    <scope>NUCLEOTIDE SEQUENCE [LARGE SCALE GENOMIC DNA]</scope>
    <source>
        <strain evidence="6 8">ATCC 14899</strain>
    </source>
</reference>
<dbReference type="PANTHER" id="PTHR43257">
    <property type="entry name" value="PYRUVATE DEHYDROGENASE E1 COMPONENT BETA SUBUNIT"/>
    <property type="match status" value="1"/>
</dbReference>
<keyword evidence="7" id="KW-1185">Reference proteome</keyword>
<dbReference type="OrthoDB" id="3457658at2"/>
<dbReference type="Proteomes" id="UP000325763">
    <property type="component" value="Chromosome"/>
</dbReference>
<dbReference type="HOGENOM" id="CLU_012907_1_0_11"/>
<dbReference type="EMBL" id="CP009313">
    <property type="protein sequence ID" value="AJE44307.1"/>
    <property type="molecule type" value="Genomic_DNA"/>
</dbReference>
<comment type="cofactor">
    <cofactor evidence="1">
        <name>thiamine diphosphate</name>
        <dbReference type="ChEBI" id="CHEBI:58937"/>
    </cofactor>
</comment>
<evidence type="ECO:0000313" key="5">
    <source>
        <dbReference type="EMBL" id="AJE44307.1"/>
    </source>
</evidence>
<evidence type="ECO:0000256" key="1">
    <source>
        <dbReference type="ARBA" id="ARBA00001964"/>
    </source>
</evidence>
<organism evidence="5 7">
    <name type="scientific">Streptomyces nodosus</name>
    <dbReference type="NCBI Taxonomy" id="40318"/>
    <lineage>
        <taxon>Bacteria</taxon>
        <taxon>Bacillati</taxon>
        <taxon>Actinomycetota</taxon>
        <taxon>Actinomycetes</taxon>
        <taxon>Kitasatosporales</taxon>
        <taxon>Streptomycetaceae</taxon>
        <taxon>Streptomyces</taxon>
    </lineage>
</organism>
<dbReference type="SUPFAM" id="SSF52518">
    <property type="entry name" value="Thiamin diphosphate-binding fold (THDP-binding)"/>
    <property type="match status" value="1"/>
</dbReference>
<evidence type="ECO:0000256" key="2">
    <source>
        <dbReference type="ARBA" id="ARBA00023002"/>
    </source>
</evidence>
<dbReference type="Pfam" id="PF02779">
    <property type="entry name" value="Transket_pyr"/>
    <property type="match status" value="1"/>
</dbReference>
<dbReference type="GO" id="GO:0000287">
    <property type="term" value="F:magnesium ion binding"/>
    <property type="evidence" value="ECO:0007669"/>
    <property type="project" value="UniProtKB-ARBA"/>
</dbReference>
<evidence type="ECO:0000313" key="7">
    <source>
        <dbReference type="Proteomes" id="UP000031526"/>
    </source>
</evidence>
<dbReference type="RefSeq" id="WP_043447322.1">
    <property type="nucleotide sequence ID" value="NZ_CP009313.1"/>
</dbReference>
<dbReference type="FunFam" id="3.40.50.970:FF:000001">
    <property type="entry name" value="Pyruvate dehydrogenase E1 beta subunit"/>
    <property type="match status" value="1"/>
</dbReference>
<keyword evidence="3" id="KW-0786">Thiamine pyrophosphate</keyword>
<dbReference type="Gene3D" id="3.40.50.920">
    <property type="match status" value="1"/>
</dbReference>
<evidence type="ECO:0000313" key="6">
    <source>
        <dbReference type="EMBL" id="QEV42799.1"/>
    </source>
</evidence>
<dbReference type="InterPro" id="IPR005475">
    <property type="entry name" value="Transketolase-like_Pyr-bd"/>
</dbReference>
<gene>
    <name evidence="6" type="ORF">CP978_33465</name>
    <name evidence="5" type="ORF">SNOD_33230</name>
</gene>
<feature type="domain" description="Transketolase-like pyrimidine-binding" evidence="4">
    <location>
        <begin position="18"/>
        <end position="192"/>
    </location>
</feature>
<dbReference type="InterPro" id="IPR033248">
    <property type="entry name" value="Transketolase_C"/>
</dbReference>
<dbReference type="Proteomes" id="UP000031526">
    <property type="component" value="Chromosome"/>
</dbReference>
<keyword evidence="5" id="KW-0670">Pyruvate</keyword>
<evidence type="ECO:0000259" key="4">
    <source>
        <dbReference type="SMART" id="SM00861"/>
    </source>
</evidence>
<protein>
    <submittedName>
        <fullName evidence="6">Alpha-ketoacid dehydrogenase subunit beta</fullName>
    </submittedName>
    <submittedName>
        <fullName evidence="5">Pyruvate dehydrogenase</fullName>
    </submittedName>
</protein>
<dbReference type="CDD" id="cd07036">
    <property type="entry name" value="TPP_PYR_E1-PDHc-beta_like"/>
    <property type="match status" value="1"/>
</dbReference>
<dbReference type="Gene3D" id="3.40.50.970">
    <property type="match status" value="1"/>
</dbReference>
<evidence type="ECO:0000256" key="3">
    <source>
        <dbReference type="ARBA" id="ARBA00023052"/>
    </source>
</evidence>
<dbReference type="PANTHER" id="PTHR43257:SF2">
    <property type="entry name" value="PYRUVATE DEHYDROGENASE E1 COMPONENT SUBUNIT BETA"/>
    <property type="match status" value="1"/>
</dbReference>
<dbReference type="EMBL" id="CP023747">
    <property type="protein sequence ID" value="QEV42799.1"/>
    <property type="molecule type" value="Genomic_DNA"/>
</dbReference>
<name>A0A0B5DVR7_9ACTN</name>